<feature type="signal peptide" evidence="1">
    <location>
        <begin position="1"/>
        <end position="19"/>
    </location>
</feature>
<accession>A0A6A4IBW0</accession>
<evidence type="ECO:0000313" key="2">
    <source>
        <dbReference type="EMBL" id="KAE9406225.1"/>
    </source>
</evidence>
<proteinExistence type="predicted"/>
<feature type="chain" id="PRO_5025377427" evidence="1">
    <location>
        <begin position="20"/>
        <end position="140"/>
    </location>
</feature>
<protein>
    <submittedName>
        <fullName evidence="2">Uncharacterized protein</fullName>
    </submittedName>
</protein>
<dbReference type="AlphaFoldDB" id="A0A6A4IBW0"/>
<organism evidence="2 3">
    <name type="scientific">Gymnopus androsaceus JB14</name>
    <dbReference type="NCBI Taxonomy" id="1447944"/>
    <lineage>
        <taxon>Eukaryota</taxon>
        <taxon>Fungi</taxon>
        <taxon>Dikarya</taxon>
        <taxon>Basidiomycota</taxon>
        <taxon>Agaricomycotina</taxon>
        <taxon>Agaricomycetes</taxon>
        <taxon>Agaricomycetidae</taxon>
        <taxon>Agaricales</taxon>
        <taxon>Marasmiineae</taxon>
        <taxon>Omphalotaceae</taxon>
        <taxon>Gymnopus</taxon>
    </lineage>
</organism>
<dbReference type="InterPro" id="IPR045469">
    <property type="entry name" value="Nis1"/>
</dbReference>
<sequence>MRFFCSLTFAGLAVTSVMAQVPFFGAPQNLTQVVPGENVLISVFQGDTNSQFEDVGIALGISQCFNNACPGTETGLGDVFYNGPFVPTFVGTNRYQNYTVTIPSFLEAGDLAQVTASLFVLTGAAAFPTLETIYIALEVV</sequence>
<dbReference type="EMBL" id="ML769403">
    <property type="protein sequence ID" value="KAE9406225.1"/>
    <property type="molecule type" value="Genomic_DNA"/>
</dbReference>
<dbReference type="Proteomes" id="UP000799118">
    <property type="component" value="Unassembled WGS sequence"/>
</dbReference>
<gene>
    <name evidence="2" type="ORF">BT96DRAFT_972014</name>
</gene>
<dbReference type="OrthoDB" id="2841294at2759"/>
<dbReference type="Pfam" id="PF19271">
    <property type="entry name" value="Nis1"/>
    <property type="match status" value="1"/>
</dbReference>
<name>A0A6A4IBW0_9AGAR</name>
<keyword evidence="3" id="KW-1185">Reference proteome</keyword>
<keyword evidence="1" id="KW-0732">Signal</keyword>
<evidence type="ECO:0000256" key="1">
    <source>
        <dbReference type="SAM" id="SignalP"/>
    </source>
</evidence>
<reference evidence="2" key="1">
    <citation type="journal article" date="2019" name="Environ. Microbiol.">
        <title>Fungal ecological strategies reflected in gene transcription - a case study of two litter decomposers.</title>
        <authorList>
            <person name="Barbi F."/>
            <person name="Kohler A."/>
            <person name="Barry K."/>
            <person name="Baskaran P."/>
            <person name="Daum C."/>
            <person name="Fauchery L."/>
            <person name="Ihrmark K."/>
            <person name="Kuo A."/>
            <person name="LaButti K."/>
            <person name="Lipzen A."/>
            <person name="Morin E."/>
            <person name="Grigoriev I.V."/>
            <person name="Henrissat B."/>
            <person name="Lindahl B."/>
            <person name="Martin F."/>
        </authorList>
    </citation>
    <scope>NUCLEOTIDE SEQUENCE</scope>
    <source>
        <strain evidence="2">JB14</strain>
    </source>
</reference>
<evidence type="ECO:0000313" key="3">
    <source>
        <dbReference type="Proteomes" id="UP000799118"/>
    </source>
</evidence>